<keyword evidence="2" id="KW-0732">Signal</keyword>
<dbReference type="InterPro" id="IPR013320">
    <property type="entry name" value="ConA-like_dom_sf"/>
</dbReference>
<feature type="signal peptide" evidence="2">
    <location>
        <begin position="1"/>
        <end position="20"/>
    </location>
</feature>
<feature type="chain" id="PRO_5003468881" description="GH16 domain-containing protein" evidence="2">
    <location>
        <begin position="21"/>
        <end position="435"/>
    </location>
</feature>
<organism evidence="3 4">
    <name type="scientific">Serendipita indica (strain DSM 11827)</name>
    <name type="common">Root endophyte fungus</name>
    <name type="synonym">Piriformospora indica</name>
    <dbReference type="NCBI Taxonomy" id="1109443"/>
    <lineage>
        <taxon>Eukaryota</taxon>
        <taxon>Fungi</taxon>
        <taxon>Dikarya</taxon>
        <taxon>Basidiomycota</taxon>
        <taxon>Agaricomycotina</taxon>
        <taxon>Agaricomycetes</taxon>
        <taxon>Sebacinales</taxon>
        <taxon>Serendipitaceae</taxon>
        <taxon>Serendipita</taxon>
    </lineage>
</organism>
<dbReference type="InterPro" id="IPR050546">
    <property type="entry name" value="Glycosyl_Hydrlase_16"/>
</dbReference>
<evidence type="ECO:0000313" key="3">
    <source>
        <dbReference type="EMBL" id="CCA75769.1"/>
    </source>
</evidence>
<dbReference type="InParanoid" id="G4TWS6"/>
<dbReference type="GO" id="GO:0009251">
    <property type="term" value="P:glucan catabolic process"/>
    <property type="evidence" value="ECO:0007669"/>
    <property type="project" value="TreeGrafter"/>
</dbReference>
<reference evidence="3 4" key="1">
    <citation type="journal article" date="2011" name="PLoS Pathog.">
        <title>Endophytic Life Strategies Decoded by Genome and Transcriptome Analyses of the Mutualistic Root Symbiont Piriformospora indica.</title>
        <authorList>
            <person name="Zuccaro A."/>
            <person name="Lahrmann U."/>
            <person name="Guldener U."/>
            <person name="Langen G."/>
            <person name="Pfiffi S."/>
            <person name="Biedenkopf D."/>
            <person name="Wong P."/>
            <person name="Samans B."/>
            <person name="Grimm C."/>
            <person name="Basiewicz M."/>
            <person name="Murat C."/>
            <person name="Martin F."/>
            <person name="Kogel K.H."/>
        </authorList>
    </citation>
    <scope>NUCLEOTIDE SEQUENCE [LARGE SCALE GENOMIC DNA]</scope>
    <source>
        <strain evidence="3 4">DSM 11827</strain>
    </source>
</reference>
<dbReference type="STRING" id="1109443.G4TWS6"/>
<dbReference type="PANTHER" id="PTHR10963:SF24">
    <property type="entry name" value="GLYCOSIDASE C21B10.07-RELATED"/>
    <property type="match status" value="1"/>
</dbReference>
<feature type="compositionally biased region" description="Low complexity" evidence="1">
    <location>
        <begin position="395"/>
        <end position="412"/>
    </location>
</feature>
<evidence type="ECO:0000256" key="1">
    <source>
        <dbReference type="SAM" id="MobiDB-lite"/>
    </source>
</evidence>
<dbReference type="Gene3D" id="2.60.120.200">
    <property type="match status" value="1"/>
</dbReference>
<dbReference type="SUPFAM" id="SSF49899">
    <property type="entry name" value="Concanavalin A-like lectins/glucanases"/>
    <property type="match status" value="1"/>
</dbReference>
<protein>
    <recommendedName>
        <fullName evidence="5">GH16 domain-containing protein</fullName>
    </recommendedName>
</protein>
<feature type="compositionally biased region" description="Polar residues" evidence="1">
    <location>
        <begin position="383"/>
        <end position="394"/>
    </location>
</feature>
<comment type="caution">
    <text evidence="3">The sequence shown here is derived from an EMBL/GenBank/DDBJ whole genome shotgun (WGS) entry which is preliminary data.</text>
</comment>
<gene>
    <name evidence="3" type="ORF">PIIN_09759</name>
</gene>
<dbReference type="OrthoDB" id="192832at2759"/>
<feature type="region of interest" description="Disordered" evidence="1">
    <location>
        <begin position="383"/>
        <end position="412"/>
    </location>
</feature>
<dbReference type="AlphaFoldDB" id="G4TWS6"/>
<proteinExistence type="predicted"/>
<dbReference type="HOGENOM" id="CLU_016972_2_1_1"/>
<dbReference type="Pfam" id="PF26113">
    <property type="entry name" value="GH16_XgeA"/>
    <property type="match status" value="1"/>
</dbReference>
<dbReference type="Proteomes" id="UP000007148">
    <property type="component" value="Unassembled WGS sequence"/>
</dbReference>
<sequence>MPKISTACLYAFIFSQTVCGYNLVQTYSGSSFFDSWTFADGWDHWTNGDIIYLPQAQAGNLTRLTENGNVQIRMDDFTGLGDNMKRNSIRIEGKQIFNSTNAVVVFDVVHVPTGCSVSNTGKGGSLWSKSAIFVNDWPKGGEVDIMEAVNKMTTNQMALHTDISCTMSTSNPNQSGNAGNADCQVTFGPDGKAINPQGCTVLDTQPQSYSTLAESGGGVWVAEYGAQALNIWFFPRANVPDALKGTPETLDTAALGKPVANYPSSSTCDISKALYPQHLVIDVTACGDCKFGGSMNRGFSFFLGAKGVLESTGCTPSLPNDCYNSYVHLPDNYHDAYCEWIHHSFCVSNNVGPVEIAAIKIFGDDTTLLQNSTELANIFGAPSATNTGSHTTPPRATSVSRGGSTSTSTPSSASKIISASVGSLLFMAALMSLSF</sequence>
<accession>G4TWS6</accession>
<evidence type="ECO:0000313" key="4">
    <source>
        <dbReference type="Proteomes" id="UP000007148"/>
    </source>
</evidence>
<dbReference type="EMBL" id="CAFZ01000517">
    <property type="protein sequence ID" value="CCA75769.1"/>
    <property type="molecule type" value="Genomic_DNA"/>
</dbReference>
<evidence type="ECO:0000256" key="2">
    <source>
        <dbReference type="SAM" id="SignalP"/>
    </source>
</evidence>
<dbReference type="PANTHER" id="PTHR10963">
    <property type="entry name" value="GLYCOSYL HYDROLASE-RELATED"/>
    <property type="match status" value="1"/>
</dbReference>
<name>G4TWS6_SERID</name>
<evidence type="ECO:0008006" key="5">
    <source>
        <dbReference type="Google" id="ProtNLM"/>
    </source>
</evidence>
<keyword evidence="4" id="KW-1185">Reference proteome</keyword>